<dbReference type="PIRSF" id="PIRSF000350">
    <property type="entry name" value="Mercury_reductase_MerA"/>
    <property type="match status" value="1"/>
</dbReference>
<dbReference type="GO" id="GO:0000166">
    <property type="term" value="F:nucleotide binding"/>
    <property type="evidence" value="ECO:0007669"/>
    <property type="project" value="UniProtKB-KW"/>
</dbReference>
<evidence type="ECO:0000256" key="9">
    <source>
        <dbReference type="PIRSR" id="PIRSR000350-4"/>
    </source>
</evidence>
<dbReference type="SUPFAM" id="SSF51905">
    <property type="entry name" value="FAD/NAD(P)-binding domain"/>
    <property type="match status" value="1"/>
</dbReference>
<dbReference type="PANTHER" id="PTHR43014">
    <property type="entry name" value="MERCURIC REDUCTASE"/>
    <property type="match status" value="1"/>
</dbReference>
<dbReference type="Gene3D" id="3.50.50.60">
    <property type="entry name" value="FAD/NAD(P)-binding domain"/>
    <property type="match status" value="2"/>
</dbReference>
<dbReference type="InterPro" id="IPR016156">
    <property type="entry name" value="FAD/NAD-linked_Rdtase_dimer_sf"/>
</dbReference>
<dbReference type="GO" id="GO:0050627">
    <property type="term" value="F:mycothione reductase [NAD(P)H] activity"/>
    <property type="evidence" value="ECO:0007669"/>
    <property type="project" value="UniProtKB-EC"/>
</dbReference>
<dbReference type="AlphaFoldDB" id="A0A6N3BMV8"/>
<evidence type="ECO:0000256" key="3">
    <source>
        <dbReference type="ARBA" id="ARBA00022827"/>
    </source>
</evidence>
<evidence type="ECO:0000256" key="2">
    <source>
        <dbReference type="ARBA" id="ARBA00022630"/>
    </source>
</evidence>
<dbReference type="InterPro" id="IPR012999">
    <property type="entry name" value="Pyr_OxRdtase_I_AS"/>
</dbReference>
<evidence type="ECO:0000259" key="12">
    <source>
        <dbReference type="Pfam" id="PF07992"/>
    </source>
</evidence>
<keyword evidence="4" id="KW-0521">NADP</keyword>
<evidence type="ECO:0000256" key="1">
    <source>
        <dbReference type="ARBA" id="ARBA00007532"/>
    </source>
</evidence>
<keyword evidence="2 10" id="KW-0285">Flavoprotein</keyword>
<dbReference type="PRINTS" id="PR00411">
    <property type="entry name" value="PNDRDTASEI"/>
</dbReference>
<dbReference type="Pfam" id="PF07992">
    <property type="entry name" value="Pyr_redox_2"/>
    <property type="match status" value="1"/>
</dbReference>
<accession>A0A6N3BMV8</accession>
<evidence type="ECO:0000256" key="7">
    <source>
        <dbReference type="ARBA" id="ARBA00023284"/>
    </source>
</evidence>
<evidence type="ECO:0000256" key="10">
    <source>
        <dbReference type="RuleBase" id="RU003691"/>
    </source>
</evidence>
<gene>
    <name evidence="13" type="primary">mtr</name>
    <name evidence="13" type="ORF">VRLFYP33_01038</name>
</gene>
<evidence type="ECO:0000256" key="8">
    <source>
        <dbReference type="PIRSR" id="PIRSR000350-3"/>
    </source>
</evidence>
<keyword evidence="8" id="KW-0547">Nucleotide-binding</keyword>
<organism evidence="13">
    <name type="scientific">Veillonella ratti</name>
    <dbReference type="NCBI Taxonomy" id="103892"/>
    <lineage>
        <taxon>Bacteria</taxon>
        <taxon>Bacillati</taxon>
        <taxon>Bacillota</taxon>
        <taxon>Negativicutes</taxon>
        <taxon>Veillonellales</taxon>
        <taxon>Veillonellaceae</taxon>
        <taxon>Veillonella</taxon>
    </lineage>
</organism>
<dbReference type="EC" id="1.8.1.15" evidence="13"/>
<reference evidence="13" key="1">
    <citation type="submission" date="2019-11" db="EMBL/GenBank/DDBJ databases">
        <authorList>
            <person name="Feng L."/>
        </authorList>
    </citation>
    <scope>NUCLEOTIDE SEQUENCE</scope>
    <source>
        <strain evidence="13">VrattiLFYP33</strain>
    </source>
</reference>
<feature type="binding site" evidence="8">
    <location>
        <begin position="182"/>
        <end position="189"/>
    </location>
    <ligand>
        <name>NAD(+)</name>
        <dbReference type="ChEBI" id="CHEBI:57540"/>
    </ligand>
</feature>
<feature type="binding site" evidence="8">
    <location>
        <position position="274"/>
    </location>
    <ligand>
        <name>NAD(+)</name>
        <dbReference type="ChEBI" id="CHEBI:57540"/>
    </ligand>
</feature>
<feature type="disulfide bond" description="Redox-active" evidence="9">
    <location>
        <begin position="40"/>
        <end position="45"/>
    </location>
</feature>
<dbReference type="Gene3D" id="3.30.390.30">
    <property type="match status" value="1"/>
</dbReference>
<dbReference type="InterPro" id="IPR001100">
    <property type="entry name" value="Pyr_nuc-diS_OxRdtase"/>
</dbReference>
<dbReference type="InterPro" id="IPR004099">
    <property type="entry name" value="Pyr_nucl-diS_OxRdtase_dimer"/>
</dbReference>
<keyword evidence="3 8" id="KW-0274">FAD</keyword>
<proteinExistence type="inferred from homology"/>
<name>A0A6N3BMV8_9FIRM</name>
<dbReference type="PANTHER" id="PTHR43014:SF5">
    <property type="entry name" value="GLUTATHIONE REDUCTASE (NADPH)"/>
    <property type="match status" value="1"/>
</dbReference>
<dbReference type="PRINTS" id="PR00368">
    <property type="entry name" value="FADPNR"/>
</dbReference>
<dbReference type="InterPro" id="IPR023753">
    <property type="entry name" value="FAD/NAD-binding_dom"/>
</dbReference>
<evidence type="ECO:0000256" key="6">
    <source>
        <dbReference type="ARBA" id="ARBA00023157"/>
    </source>
</evidence>
<evidence type="ECO:0000313" key="13">
    <source>
        <dbReference type="EMBL" id="VYU01813.1"/>
    </source>
</evidence>
<sequence>MKTYDLIVIGTGGASIVADAAIAKGKKVAIIEKGKFGGTCLTRGCIPTKVMVTVADAVREIEELPKIGVQVQPATINWDLMSKRVWQKIDESKGVEAYYDKFDNVDLYRGAATFVKDKVLTVTMNSGEVTEEITAPIIVLGVGGHTKINPLKGLEEAGYMSSESLFGDKYPNKPFKSLVVMGGGPIGTEFAHVFAAAGTKVTLIQHNVRLLPKEDEEISEQIYKDLTRLGIEVILNQEPEEVRVENGEKVVVIRDRKTGEIREVRGEEILMASGIKPATEELKLENTSIKTKRGGWIVTNEFLETSVDGVYAMGDVNGEAPFRHKANYEADIIAHNLYHATSPQDFRWARYDVIPAVTYTYPQVGHVGLTEKEAIEQGYSVKTGKNFYSSSAKGFAMGFDPGDENDGFVKIVVDTKTNNILGVHVIGPQASILFQPYVNLMNSGDTPLTAINEEIGSALTKQLRSEGLVRKMDPHSVKTVGETMAPHPALSEVVMWTQVYYEHRW</sequence>
<evidence type="ECO:0000256" key="5">
    <source>
        <dbReference type="ARBA" id="ARBA00023002"/>
    </source>
</evidence>
<evidence type="ECO:0000256" key="4">
    <source>
        <dbReference type="ARBA" id="ARBA00022857"/>
    </source>
</evidence>
<feature type="domain" description="FAD/NAD(P)-binding" evidence="12">
    <location>
        <begin position="4"/>
        <end position="326"/>
    </location>
</feature>
<feature type="domain" description="Pyridine nucleotide-disulphide oxidoreductase dimerisation" evidence="11">
    <location>
        <begin position="354"/>
        <end position="448"/>
    </location>
</feature>
<protein>
    <submittedName>
        <fullName evidence="13">Mycothione reductase</fullName>
        <ecNumber evidence="13">1.8.1.15</ecNumber>
    </submittedName>
</protein>
<comment type="cofactor">
    <cofactor evidence="8">
        <name>FAD</name>
        <dbReference type="ChEBI" id="CHEBI:57692"/>
    </cofactor>
    <text evidence="8">Binds 1 FAD per subunit.</text>
</comment>
<dbReference type="RefSeq" id="WP_021841384.1">
    <property type="nucleotide sequence ID" value="NZ_CACRUX010000043.1"/>
</dbReference>
<feature type="binding site" evidence="8">
    <location>
        <position position="315"/>
    </location>
    <ligand>
        <name>FAD</name>
        <dbReference type="ChEBI" id="CHEBI:57692"/>
    </ligand>
</feature>
<dbReference type="SUPFAM" id="SSF55424">
    <property type="entry name" value="FAD/NAD-linked reductases, dimerisation (C-terminal) domain"/>
    <property type="match status" value="1"/>
</dbReference>
<comment type="similarity">
    <text evidence="1 10">Belongs to the class-I pyridine nucleotide-disulfide oxidoreductase family.</text>
</comment>
<feature type="binding site" evidence="8">
    <location>
        <position position="49"/>
    </location>
    <ligand>
        <name>FAD</name>
        <dbReference type="ChEBI" id="CHEBI:57692"/>
    </ligand>
</feature>
<keyword evidence="5 10" id="KW-0560">Oxidoreductase</keyword>
<dbReference type="Pfam" id="PF02852">
    <property type="entry name" value="Pyr_redox_dim"/>
    <property type="match status" value="1"/>
</dbReference>
<dbReference type="EMBL" id="CACRUX010000043">
    <property type="protein sequence ID" value="VYU01813.1"/>
    <property type="molecule type" value="Genomic_DNA"/>
</dbReference>
<dbReference type="InterPro" id="IPR036188">
    <property type="entry name" value="FAD/NAD-bd_sf"/>
</dbReference>
<evidence type="ECO:0000259" key="11">
    <source>
        <dbReference type="Pfam" id="PF02852"/>
    </source>
</evidence>
<dbReference type="PROSITE" id="PS00076">
    <property type="entry name" value="PYRIDINE_REDOX_1"/>
    <property type="match status" value="1"/>
</dbReference>
<keyword evidence="6" id="KW-1015">Disulfide bond</keyword>
<keyword evidence="8" id="KW-0520">NAD</keyword>
<keyword evidence="7 10" id="KW-0676">Redox-active center</keyword>